<evidence type="ECO:0000313" key="2">
    <source>
        <dbReference type="Proteomes" id="UP000799428"/>
    </source>
</evidence>
<feature type="non-terminal residue" evidence="1">
    <location>
        <position position="56"/>
    </location>
</feature>
<accession>A0A6G1KT12</accession>
<name>A0A6G1KT12_9PLEO</name>
<reference evidence="1" key="1">
    <citation type="journal article" date="2020" name="Stud. Mycol.">
        <title>101 Dothideomycetes genomes: a test case for predicting lifestyles and emergence of pathogens.</title>
        <authorList>
            <person name="Haridas S."/>
            <person name="Albert R."/>
            <person name="Binder M."/>
            <person name="Bloem J."/>
            <person name="Labutti K."/>
            <person name="Salamov A."/>
            <person name="Andreopoulos B."/>
            <person name="Baker S."/>
            <person name="Barry K."/>
            <person name="Bills G."/>
            <person name="Bluhm B."/>
            <person name="Cannon C."/>
            <person name="Castanera R."/>
            <person name="Culley D."/>
            <person name="Daum C."/>
            <person name="Ezra D."/>
            <person name="Gonzalez J."/>
            <person name="Henrissat B."/>
            <person name="Kuo A."/>
            <person name="Liang C."/>
            <person name="Lipzen A."/>
            <person name="Lutzoni F."/>
            <person name="Magnuson J."/>
            <person name="Mondo S."/>
            <person name="Nolan M."/>
            <person name="Ohm R."/>
            <person name="Pangilinan J."/>
            <person name="Park H.-J."/>
            <person name="Ramirez L."/>
            <person name="Alfaro M."/>
            <person name="Sun H."/>
            <person name="Tritt A."/>
            <person name="Yoshinaga Y."/>
            <person name="Zwiers L.-H."/>
            <person name="Turgeon B."/>
            <person name="Goodwin S."/>
            <person name="Spatafora J."/>
            <person name="Crous P."/>
            <person name="Grigoriev I."/>
        </authorList>
    </citation>
    <scope>NUCLEOTIDE SEQUENCE</scope>
    <source>
        <strain evidence="1">CBS 279.74</strain>
    </source>
</reference>
<feature type="non-terminal residue" evidence="1">
    <location>
        <position position="1"/>
    </location>
</feature>
<dbReference type="OrthoDB" id="3254104at2759"/>
<gene>
    <name evidence="1" type="ORF">K504DRAFT_363389</name>
</gene>
<organism evidence="1 2">
    <name type="scientific">Pleomassaria siparia CBS 279.74</name>
    <dbReference type="NCBI Taxonomy" id="1314801"/>
    <lineage>
        <taxon>Eukaryota</taxon>
        <taxon>Fungi</taxon>
        <taxon>Dikarya</taxon>
        <taxon>Ascomycota</taxon>
        <taxon>Pezizomycotina</taxon>
        <taxon>Dothideomycetes</taxon>
        <taxon>Pleosporomycetidae</taxon>
        <taxon>Pleosporales</taxon>
        <taxon>Pleomassariaceae</taxon>
        <taxon>Pleomassaria</taxon>
    </lineage>
</organism>
<protein>
    <submittedName>
        <fullName evidence="1">Uncharacterized protein</fullName>
    </submittedName>
</protein>
<evidence type="ECO:0000313" key="1">
    <source>
        <dbReference type="EMBL" id="KAF2715531.1"/>
    </source>
</evidence>
<keyword evidence="2" id="KW-1185">Reference proteome</keyword>
<dbReference type="Proteomes" id="UP000799428">
    <property type="component" value="Unassembled WGS sequence"/>
</dbReference>
<dbReference type="AlphaFoldDB" id="A0A6G1KT12"/>
<sequence length="56" mass="6035">IAGFACGIYRPSWVACLALWWKWRENCSTSGSSIVSSFLPALMNSIAGLVSTLVNV</sequence>
<dbReference type="EMBL" id="MU005764">
    <property type="protein sequence ID" value="KAF2715531.1"/>
    <property type="molecule type" value="Genomic_DNA"/>
</dbReference>
<proteinExistence type="predicted"/>